<evidence type="ECO:0000259" key="1">
    <source>
        <dbReference type="PROSITE" id="PS50995"/>
    </source>
</evidence>
<gene>
    <name evidence="2" type="ORF">I6H42_08410</name>
</gene>
<dbReference type="AlphaFoldDB" id="A0AAP9Y6M8"/>
<dbReference type="InterPro" id="IPR036390">
    <property type="entry name" value="WH_DNA-bd_sf"/>
</dbReference>
<dbReference type="Proteomes" id="UP000595220">
    <property type="component" value="Chromosome"/>
</dbReference>
<dbReference type="Gene3D" id="1.10.10.10">
    <property type="entry name" value="Winged helix-like DNA-binding domain superfamily/Winged helix DNA-binding domain"/>
    <property type="match status" value="1"/>
</dbReference>
<dbReference type="GO" id="GO:0003700">
    <property type="term" value="F:DNA-binding transcription factor activity"/>
    <property type="evidence" value="ECO:0007669"/>
    <property type="project" value="InterPro"/>
</dbReference>
<dbReference type="SMART" id="SM00347">
    <property type="entry name" value="HTH_MARR"/>
    <property type="match status" value="1"/>
</dbReference>
<organism evidence="2 3">
    <name type="scientific">Schaalia meyeri</name>
    <dbReference type="NCBI Taxonomy" id="52773"/>
    <lineage>
        <taxon>Bacteria</taxon>
        <taxon>Bacillati</taxon>
        <taxon>Actinomycetota</taxon>
        <taxon>Actinomycetes</taxon>
        <taxon>Actinomycetales</taxon>
        <taxon>Actinomycetaceae</taxon>
        <taxon>Schaalia</taxon>
    </lineage>
</organism>
<dbReference type="Pfam" id="PF01047">
    <property type="entry name" value="MarR"/>
    <property type="match status" value="1"/>
</dbReference>
<dbReference type="InterPro" id="IPR039422">
    <property type="entry name" value="MarR/SlyA-like"/>
</dbReference>
<accession>A0AAP9Y6M8</accession>
<dbReference type="GO" id="GO:0006950">
    <property type="term" value="P:response to stress"/>
    <property type="evidence" value="ECO:0007669"/>
    <property type="project" value="TreeGrafter"/>
</dbReference>
<dbReference type="EMBL" id="CP066065">
    <property type="protein sequence ID" value="QQC43777.1"/>
    <property type="molecule type" value="Genomic_DNA"/>
</dbReference>
<evidence type="ECO:0000313" key="3">
    <source>
        <dbReference type="Proteomes" id="UP000595220"/>
    </source>
</evidence>
<keyword evidence="3" id="KW-1185">Reference proteome</keyword>
<dbReference type="KEGG" id="amy:ADJ76_07000"/>
<sequence>MSIAAPYLFKELIHAEVRAWNSVENALSNAGNPLTLGRFLVLRTVRDTPACRIQEVALSQGITLGAASRLVDRLHRDGLLSRTQCTHDRRATILTVTKQGLAHLEMAARIVEAEQERIFSHLSPAQRDHLAGSLTVIGRAGEHSWPHAPARGRVRA</sequence>
<evidence type="ECO:0000313" key="2">
    <source>
        <dbReference type="EMBL" id="QQC43777.1"/>
    </source>
</evidence>
<dbReference type="InterPro" id="IPR000835">
    <property type="entry name" value="HTH_MarR-typ"/>
</dbReference>
<dbReference type="InterPro" id="IPR036388">
    <property type="entry name" value="WH-like_DNA-bd_sf"/>
</dbReference>
<reference evidence="2 3" key="1">
    <citation type="submission" date="2020-12" db="EMBL/GenBank/DDBJ databases">
        <title>FDA dAtabase for Regulatory Grade micrObial Sequences (FDA-ARGOS): Supporting development and validation of Infectious Disease Dx tests.</title>
        <authorList>
            <person name="Sproer C."/>
            <person name="Gronow S."/>
            <person name="Severitt S."/>
            <person name="Schroder I."/>
            <person name="Tallon L."/>
            <person name="Sadzewicz L."/>
            <person name="Zhao X."/>
            <person name="Boylan J."/>
            <person name="Ott S."/>
            <person name="Bowen H."/>
            <person name="Vavikolanu K."/>
            <person name="Mehta A."/>
            <person name="Aluvathingal J."/>
            <person name="Nadendla S."/>
            <person name="Lowell S."/>
            <person name="Myers T."/>
            <person name="Yan Y."/>
            <person name="Sichtig H."/>
        </authorList>
    </citation>
    <scope>NUCLEOTIDE SEQUENCE [LARGE SCALE GENOMIC DNA]</scope>
    <source>
        <strain evidence="2 3">FDAARGOS_985</strain>
    </source>
</reference>
<dbReference type="RefSeq" id="WP_050695387.1">
    <property type="nucleotide sequence ID" value="NZ_CP012072.1"/>
</dbReference>
<name>A0AAP9Y6M8_9ACTO</name>
<dbReference type="PANTHER" id="PTHR33164">
    <property type="entry name" value="TRANSCRIPTIONAL REGULATOR, MARR FAMILY"/>
    <property type="match status" value="1"/>
</dbReference>
<proteinExistence type="predicted"/>
<dbReference type="PROSITE" id="PS50995">
    <property type="entry name" value="HTH_MARR_2"/>
    <property type="match status" value="1"/>
</dbReference>
<protein>
    <submittedName>
        <fullName evidence="2">MarR family transcriptional regulator</fullName>
    </submittedName>
</protein>
<dbReference type="PANTHER" id="PTHR33164:SF94">
    <property type="entry name" value="TRANSCRIPTIONAL REGULATORY PROTEIN-RELATED"/>
    <property type="match status" value="1"/>
</dbReference>
<dbReference type="SUPFAM" id="SSF46785">
    <property type="entry name" value="Winged helix' DNA-binding domain"/>
    <property type="match status" value="1"/>
</dbReference>
<feature type="domain" description="HTH marR-type" evidence="1">
    <location>
        <begin position="5"/>
        <end position="139"/>
    </location>
</feature>